<name>X1K573_9ZZZZ</name>
<dbReference type="AlphaFoldDB" id="X1K573"/>
<accession>X1K573</accession>
<comment type="caution">
    <text evidence="1">The sequence shown here is derived from an EMBL/GenBank/DDBJ whole genome shotgun (WGS) entry which is preliminary data.</text>
</comment>
<feature type="non-terminal residue" evidence="1">
    <location>
        <position position="1"/>
    </location>
</feature>
<protein>
    <submittedName>
        <fullName evidence="1">Uncharacterized protein</fullName>
    </submittedName>
</protein>
<evidence type="ECO:0000313" key="1">
    <source>
        <dbReference type="EMBL" id="GAH85409.1"/>
    </source>
</evidence>
<gene>
    <name evidence="1" type="ORF">S03H2_67015</name>
</gene>
<proteinExistence type="predicted"/>
<dbReference type="EMBL" id="BARU01043817">
    <property type="protein sequence ID" value="GAH85409.1"/>
    <property type="molecule type" value="Genomic_DNA"/>
</dbReference>
<organism evidence="1">
    <name type="scientific">marine sediment metagenome</name>
    <dbReference type="NCBI Taxonomy" id="412755"/>
    <lineage>
        <taxon>unclassified sequences</taxon>
        <taxon>metagenomes</taxon>
        <taxon>ecological metagenomes</taxon>
    </lineage>
</organism>
<sequence>AIVVYGVNVFGDAVRDLLDPRLRGGIGRYGVTVKKEVPSKE</sequence>
<reference evidence="1" key="1">
    <citation type="journal article" date="2014" name="Front. Microbiol.">
        <title>High frequency of phylogenetically diverse reductive dehalogenase-homologous genes in deep subseafloor sedimentary metagenomes.</title>
        <authorList>
            <person name="Kawai M."/>
            <person name="Futagami T."/>
            <person name="Toyoda A."/>
            <person name="Takaki Y."/>
            <person name="Nishi S."/>
            <person name="Hori S."/>
            <person name="Arai W."/>
            <person name="Tsubouchi T."/>
            <person name="Morono Y."/>
            <person name="Uchiyama I."/>
            <person name="Ito T."/>
            <person name="Fujiyama A."/>
            <person name="Inagaki F."/>
            <person name="Takami H."/>
        </authorList>
    </citation>
    <scope>NUCLEOTIDE SEQUENCE</scope>
    <source>
        <strain evidence="1">Expedition CK06-06</strain>
    </source>
</reference>